<dbReference type="GO" id="GO:0070847">
    <property type="term" value="C:core mediator complex"/>
    <property type="evidence" value="ECO:0007669"/>
    <property type="project" value="TreeGrafter"/>
</dbReference>
<evidence type="ECO:0000256" key="4">
    <source>
        <dbReference type="ARBA" id="ARBA00023015"/>
    </source>
</evidence>
<feature type="region of interest" description="Disordered" evidence="9">
    <location>
        <begin position="169"/>
        <end position="222"/>
    </location>
</feature>
<dbReference type="PANTHER" id="PTHR13208:SF2">
    <property type="entry name" value="MEDIATOR OF RNA POLYMERASE II TRANSCRIPTION SUBUNIT 4"/>
    <property type="match status" value="1"/>
</dbReference>
<reference evidence="10 11" key="1">
    <citation type="submission" date="2016-06" db="EMBL/GenBank/DDBJ databases">
        <title>Comparative genomics of the ectomycorrhizal sister species Rhizopogon vinicolor and Rhizopogon vesiculosus (Basidiomycota: Boletales) reveals a divergence of the mating type B locus.</title>
        <authorList>
            <consortium name="DOE Joint Genome Institute"/>
            <person name="Mujic A.B."/>
            <person name="Kuo A."/>
            <person name="Tritt A."/>
            <person name="Lipzen A."/>
            <person name="Chen C."/>
            <person name="Johnson J."/>
            <person name="Sharma A."/>
            <person name="Barry K."/>
            <person name="Grigoriev I.V."/>
            <person name="Spatafora J.W."/>
        </authorList>
    </citation>
    <scope>NUCLEOTIDE SEQUENCE [LARGE SCALE GENOMIC DNA]</scope>
    <source>
        <strain evidence="10 11">AM-OR11-026</strain>
    </source>
</reference>
<keyword evidence="11" id="KW-1185">Reference proteome</keyword>
<dbReference type="Proteomes" id="UP000092154">
    <property type="component" value="Unassembled WGS sequence"/>
</dbReference>
<name>A0A1B7N8T0_9AGAM</name>
<evidence type="ECO:0000313" key="10">
    <source>
        <dbReference type="EMBL" id="OAX41244.1"/>
    </source>
</evidence>
<evidence type="ECO:0000256" key="3">
    <source>
        <dbReference type="ARBA" id="ARBA00020629"/>
    </source>
</evidence>
<keyword evidence="8" id="KW-0010">Activator</keyword>
<dbReference type="GO" id="GO:0003712">
    <property type="term" value="F:transcription coregulator activity"/>
    <property type="evidence" value="ECO:0007669"/>
    <property type="project" value="InterPro"/>
</dbReference>
<keyword evidence="4 8" id="KW-0805">Transcription regulation</keyword>
<comment type="function">
    <text evidence="8">Component of the Mediator complex, a coactivator involved in the regulated transcription of nearly all RNA polymerase II-dependent genes. Mediator functions as a bridge to convey information from gene-specific regulatory proteins to the basal RNA polymerase II transcription machinery. Mediator is recruited to promoters by direct interactions with regulatory proteins and serves as a scaffold for the assembly of a functional preinitiation complex with RNA polymerase II and the general transcription factors.</text>
</comment>
<keyword evidence="6 8" id="KW-0539">Nucleus</keyword>
<sequence>MDAQLLAPLTQLTALSQSLFLSLSQQPSQKQLLPPPLSAFVAVDARLQTALTTAAAHQRRQARIVALQQELGEIDAQWHAVCEALEEGRKVLEDIVREGDERIECIRKAKEAAIPYPELLAYAQSLSAFTSAPPGVTMPEPGAVGPVPLFFPPFPNEEKMRRGRLNVERPLGGLEETHSVRAPEPSPPPVRPRERPGVNPYRHDTRPQQAVFDLDLDLNPDL</sequence>
<evidence type="ECO:0000256" key="1">
    <source>
        <dbReference type="ARBA" id="ARBA00004123"/>
    </source>
</evidence>
<evidence type="ECO:0000256" key="7">
    <source>
        <dbReference type="ARBA" id="ARBA00031257"/>
    </source>
</evidence>
<evidence type="ECO:0000256" key="9">
    <source>
        <dbReference type="SAM" id="MobiDB-lite"/>
    </source>
</evidence>
<keyword evidence="5 8" id="KW-0804">Transcription</keyword>
<evidence type="ECO:0000256" key="2">
    <source>
        <dbReference type="ARBA" id="ARBA00009626"/>
    </source>
</evidence>
<dbReference type="STRING" id="1314800.A0A1B7N8T0"/>
<gene>
    <name evidence="8" type="primary">MED4</name>
    <name evidence="10" type="ORF">K503DRAFT_767850</name>
</gene>
<proteinExistence type="inferred from homology"/>
<comment type="subcellular location">
    <subcellularLocation>
        <location evidence="1 8">Nucleus</location>
    </subcellularLocation>
</comment>
<dbReference type="AlphaFoldDB" id="A0A1B7N8T0"/>
<evidence type="ECO:0000256" key="6">
    <source>
        <dbReference type="ARBA" id="ARBA00023242"/>
    </source>
</evidence>
<evidence type="ECO:0000256" key="8">
    <source>
        <dbReference type="RuleBase" id="RU364141"/>
    </source>
</evidence>
<protein>
    <recommendedName>
        <fullName evidence="3 8">Mediator of RNA polymerase II transcription subunit 4</fullName>
    </recommendedName>
    <alternativeName>
        <fullName evidence="7 8">Mediator complex subunit 4</fullName>
    </alternativeName>
</protein>
<dbReference type="InParanoid" id="A0A1B7N8T0"/>
<evidence type="ECO:0000313" key="11">
    <source>
        <dbReference type="Proteomes" id="UP000092154"/>
    </source>
</evidence>
<dbReference type="PANTHER" id="PTHR13208">
    <property type="entry name" value="MEDIATOR OF RNA POLYMERASE II TRANSCRIPTION SUBUNIT 4"/>
    <property type="match status" value="1"/>
</dbReference>
<dbReference type="GO" id="GO:0006357">
    <property type="term" value="P:regulation of transcription by RNA polymerase II"/>
    <property type="evidence" value="ECO:0007669"/>
    <property type="project" value="InterPro"/>
</dbReference>
<evidence type="ECO:0000256" key="5">
    <source>
        <dbReference type="ARBA" id="ARBA00023163"/>
    </source>
</evidence>
<organism evidence="10 11">
    <name type="scientific">Rhizopogon vinicolor AM-OR11-026</name>
    <dbReference type="NCBI Taxonomy" id="1314800"/>
    <lineage>
        <taxon>Eukaryota</taxon>
        <taxon>Fungi</taxon>
        <taxon>Dikarya</taxon>
        <taxon>Basidiomycota</taxon>
        <taxon>Agaricomycotina</taxon>
        <taxon>Agaricomycetes</taxon>
        <taxon>Agaricomycetidae</taxon>
        <taxon>Boletales</taxon>
        <taxon>Suillineae</taxon>
        <taxon>Rhizopogonaceae</taxon>
        <taxon>Rhizopogon</taxon>
    </lineage>
</organism>
<dbReference type="Pfam" id="PF10018">
    <property type="entry name" value="Med4"/>
    <property type="match status" value="1"/>
</dbReference>
<dbReference type="InterPro" id="IPR019258">
    <property type="entry name" value="Mediator_Med4"/>
</dbReference>
<comment type="similarity">
    <text evidence="2 8">Belongs to the Mediator complex subunit 4 family.</text>
</comment>
<comment type="subunit">
    <text evidence="8">Component of the Mediator complex.</text>
</comment>
<accession>A0A1B7N8T0</accession>
<dbReference type="GO" id="GO:0016592">
    <property type="term" value="C:mediator complex"/>
    <property type="evidence" value="ECO:0007669"/>
    <property type="project" value="InterPro"/>
</dbReference>
<feature type="compositionally biased region" description="Basic and acidic residues" evidence="9">
    <location>
        <begin position="191"/>
        <end position="206"/>
    </location>
</feature>
<dbReference type="OrthoDB" id="1929813at2759"/>
<dbReference type="EMBL" id="KV448186">
    <property type="protein sequence ID" value="OAX41244.1"/>
    <property type="molecule type" value="Genomic_DNA"/>
</dbReference>